<protein>
    <recommendedName>
        <fullName evidence="3">Phage protein</fullName>
    </recommendedName>
</protein>
<proteinExistence type="predicted"/>
<reference evidence="2" key="1">
    <citation type="journal article" date="2019" name="Int. J. Syst. Evol. Microbiol.">
        <title>The Global Catalogue of Microorganisms (GCM) 10K type strain sequencing project: providing services to taxonomists for standard genome sequencing and annotation.</title>
        <authorList>
            <consortium name="The Broad Institute Genomics Platform"/>
            <consortium name="The Broad Institute Genome Sequencing Center for Infectious Disease"/>
            <person name="Wu L."/>
            <person name="Ma J."/>
        </authorList>
    </citation>
    <scope>NUCLEOTIDE SEQUENCE [LARGE SCALE GENOMIC DNA]</scope>
    <source>
        <strain evidence="2">CGMCC 1.15053</strain>
    </source>
</reference>
<evidence type="ECO:0000313" key="1">
    <source>
        <dbReference type="EMBL" id="MFC5849202.1"/>
    </source>
</evidence>
<dbReference type="RefSeq" id="WP_380050069.1">
    <property type="nucleotide sequence ID" value="NZ_JBHSOH010000015.1"/>
</dbReference>
<dbReference type="Proteomes" id="UP001595979">
    <property type="component" value="Unassembled WGS sequence"/>
</dbReference>
<evidence type="ECO:0000313" key="2">
    <source>
        <dbReference type="Proteomes" id="UP001595979"/>
    </source>
</evidence>
<organism evidence="1 2">
    <name type="scientific">Deinococcus petrolearius</name>
    <dbReference type="NCBI Taxonomy" id="1751295"/>
    <lineage>
        <taxon>Bacteria</taxon>
        <taxon>Thermotogati</taxon>
        <taxon>Deinococcota</taxon>
        <taxon>Deinococci</taxon>
        <taxon>Deinococcales</taxon>
        <taxon>Deinococcaceae</taxon>
        <taxon>Deinococcus</taxon>
    </lineage>
</organism>
<name>A0ABW1DKE7_9DEIO</name>
<evidence type="ECO:0008006" key="3">
    <source>
        <dbReference type="Google" id="ProtNLM"/>
    </source>
</evidence>
<sequence length="110" mass="12492">MKQAILTLKKVKRSAVGEVRVEGDISSDDQRNMLLEGWEKDGQAFVFQIKRGLARESENQTVVGVVDGLWQMAAVYDITSWYADNEDVFYFARPHLAALLRAEVSENEQN</sequence>
<keyword evidence="2" id="KW-1185">Reference proteome</keyword>
<gene>
    <name evidence="1" type="ORF">ACFPQ6_12870</name>
</gene>
<dbReference type="EMBL" id="JBHSOH010000015">
    <property type="protein sequence ID" value="MFC5849202.1"/>
    <property type="molecule type" value="Genomic_DNA"/>
</dbReference>
<comment type="caution">
    <text evidence="1">The sequence shown here is derived from an EMBL/GenBank/DDBJ whole genome shotgun (WGS) entry which is preliminary data.</text>
</comment>
<accession>A0ABW1DKE7</accession>